<dbReference type="PROSITE" id="PS00092">
    <property type="entry name" value="N6_MTASE"/>
    <property type="match status" value="1"/>
</dbReference>
<comment type="similarity">
    <text evidence="1">Belongs to the N(4)/N(6)-methyltransferase family.</text>
</comment>
<dbReference type="HOGENOM" id="CLU_024927_6_0_10"/>
<dbReference type="SUPFAM" id="SSF53335">
    <property type="entry name" value="S-adenosyl-L-methionine-dependent methyltransferases"/>
    <property type="match status" value="1"/>
</dbReference>
<dbReference type="GO" id="GO:0008170">
    <property type="term" value="F:N-methyltransferase activity"/>
    <property type="evidence" value="ECO:0007669"/>
    <property type="project" value="InterPro"/>
</dbReference>
<dbReference type="KEGG" id="gfo:GFO_2469"/>
<proteinExistence type="inferred from homology"/>
<dbReference type="eggNOG" id="COG0863">
    <property type="taxonomic scope" value="Bacteria"/>
</dbReference>
<dbReference type="EC" id="2.1.1.72" evidence="2"/>
<comment type="catalytic activity">
    <reaction evidence="6">
        <text>a 2'-deoxyadenosine in DNA + S-adenosyl-L-methionine = an N(6)-methyl-2'-deoxyadenosine in DNA + S-adenosyl-L-homocysteine + H(+)</text>
        <dbReference type="Rhea" id="RHEA:15197"/>
        <dbReference type="Rhea" id="RHEA-COMP:12418"/>
        <dbReference type="Rhea" id="RHEA-COMP:12419"/>
        <dbReference type="ChEBI" id="CHEBI:15378"/>
        <dbReference type="ChEBI" id="CHEBI:57856"/>
        <dbReference type="ChEBI" id="CHEBI:59789"/>
        <dbReference type="ChEBI" id="CHEBI:90615"/>
        <dbReference type="ChEBI" id="CHEBI:90616"/>
        <dbReference type="EC" id="2.1.1.72"/>
    </reaction>
</comment>
<protein>
    <recommendedName>
        <fullName evidence="2">site-specific DNA-methyltransferase (adenine-specific)</fullName>
        <ecNumber evidence="2">2.1.1.72</ecNumber>
    </recommendedName>
</protein>
<evidence type="ECO:0000256" key="2">
    <source>
        <dbReference type="ARBA" id="ARBA00011900"/>
    </source>
</evidence>
<dbReference type="InterPro" id="IPR029063">
    <property type="entry name" value="SAM-dependent_MTases_sf"/>
</dbReference>
<dbReference type="REBASE" id="14469">
    <property type="entry name" value="M.GfoORF2469P"/>
</dbReference>
<evidence type="ECO:0000259" key="7">
    <source>
        <dbReference type="Pfam" id="PF01555"/>
    </source>
</evidence>
<organism evidence="8 9">
    <name type="scientific">Christiangramia forsetii (strain DSM 17595 / CGMCC 1.15422 / KT0803)</name>
    <name type="common">Gramella forsetii</name>
    <dbReference type="NCBI Taxonomy" id="411154"/>
    <lineage>
        <taxon>Bacteria</taxon>
        <taxon>Pseudomonadati</taxon>
        <taxon>Bacteroidota</taxon>
        <taxon>Flavobacteriia</taxon>
        <taxon>Flavobacteriales</taxon>
        <taxon>Flavobacteriaceae</taxon>
        <taxon>Christiangramia</taxon>
    </lineage>
</organism>
<dbReference type="InterPro" id="IPR002941">
    <property type="entry name" value="DNA_methylase_N4/N6"/>
</dbReference>
<gene>
    <name evidence="8" type="ordered locus">GFO_2469</name>
</gene>
<dbReference type="PRINTS" id="PR00506">
    <property type="entry name" value="D21N6MTFRASE"/>
</dbReference>
<dbReference type="STRING" id="411154.GFO_2469"/>
<feature type="domain" description="DNA methylase N-4/N-6" evidence="7">
    <location>
        <begin position="166"/>
        <end position="243"/>
    </location>
</feature>
<reference evidence="8 9" key="1">
    <citation type="journal article" date="2006" name="Environ. Microbiol.">
        <title>Whole genome analysis of the marine Bacteroidetes'Gramella forsetii' reveals adaptations to degradation of polymeric organic matter.</title>
        <authorList>
            <person name="Bauer M."/>
            <person name="Kube M."/>
            <person name="Teeling H."/>
            <person name="Richter M."/>
            <person name="Lombardot T."/>
            <person name="Allers E."/>
            <person name="Wuerdemann C.A."/>
            <person name="Quast C."/>
            <person name="Kuhl H."/>
            <person name="Knaust F."/>
            <person name="Woebken D."/>
            <person name="Bischof K."/>
            <person name="Mussmann M."/>
            <person name="Choudhuri J.V."/>
            <person name="Meyer F."/>
            <person name="Reinhardt R."/>
            <person name="Amann R.I."/>
            <person name="Gloeckner F.O."/>
        </authorList>
    </citation>
    <scope>NUCLEOTIDE SEQUENCE [LARGE SCALE GENOMIC DNA]</scope>
    <source>
        <strain evidence="8 9">KT0803</strain>
    </source>
</reference>
<dbReference type="AlphaFoldDB" id="A0M480"/>
<name>A0M480_CHRFK</name>
<sequence length="260" mass="30145">MYGHSSIVAFRKLKVFRYLKSCSSMIRITQEDNMELMARAKDKEYDLAIVDPPYGINAPNMSMGTNKKRKGDGYPSVSVAQRLKKGRLNQGSGKLKNRALNTMNCEWDFEVPSQEYFKELFRISKNQIIWGGNYFDLPPTRCIVCWDKCQPWENFSQWEMAWTSFDKPAAMFRFSNTGGANQEKKIHPTQKPVKLYEYLLMKFGNPGDKIIDTHLGSGSHSIACHNLGFHLDACEKDEQYYKDSLNRLKIHQSQQRLFQI</sequence>
<accession>A0M480</accession>
<keyword evidence="5" id="KW-0949">S-adenosyl-L-methionine</keyword>
<dbReference type="Pfam" id="PF01555">
    <property type="entry name" value="N6_N4_Mtase"/>
    <property type="match status" value="1"/>
</dbReference>
<evidence type="ECO:0000256" key="3">
    <source>
        <dbReference type="ARBA" id="ARBA00022603"/>
    </source>
</evidence>
<evidence type="ECO:0000256" key="6">
    <source>
        <dbReference type="ARBA" id="ARBA00047942"/>
    </source>
</evidence>
<keyword evidence="4" id="KW-0808">Transferase</keyword>
<dbReference type="Gene3D" id="3.40.50.150">
    <property type="entry name" value="Vaccinia Virus protein VP39"/>
    <property type="match status" value="1"/>
</dbReference>
<evidence type="ECO:0000256" key="4">
    <source>
        <dbReference type="ARBA" id="ARBA00022679"/>
    </source>
</evidence>
<dbReference type="InterPro" id="IPR002295">
    <property type="entry name" value="N4/N6-MTase_EcoPI_Mod-like"/>
</dbReference>
<evidence type="ECO:0000313" key="8">
    <source>
        <dbReference type="EMBL" id="CAL67425.1"/>
    </source>
</evidence>
<dbReference type="GO" id="GO:0032259">
    <property type="term" value="P:methylation"/>
    <property type="evidence" value="ECO:0007669"/>
    <property type="project" value="UniProtKB-KW"/>
</dbReference>
<dbReference type="GO" id="GO:0009007">
    <property type="term" value="F:site-specific DNA-methyltransferase (adenine-specific) activity"/>
    <property type="evidence" value="ECO:0007669"/>
    <property type="project" value="UniProtKB-EC"/>
</dbReference>
<dbReference type="InterPro" id="IPR002052">
    <property type="entry name" value="DNA_methylase_N6_adenine_CS"/>
</dbReference>
<dbReference type="GO" id="GO:0003677">
    <property type="term" value="F:DNA binding"/>
    <property type="evidence" value="ECO:0007669"/>
    <property type="project" value="InterPro"/>
</dbReference>
<evidence type="ECO:0000256" key="1">
    <source>
        <dbReference type="ARBA" id="ARBA00006594"/>
    </source>
</evidence>
<evidence type="ECO:0000256" key="5">
    <source>
        <dbReference type="ARBA" id="ARBA00022691"/>
    </source>
</evidence>
<dbReference type="EMBL" id="CU207366">
    <property type="protein sequence ID" value="CAL67425.1"/>
    <property type="molecule type" value="Genomic_DNA"/>
</dbReference>
<evidence type="ECO:0000313" key="9">
    <source>
        <dbReference type="Proteomes" id="UP000000755"/>
    </source>
</evidence>
<keyword evidence="3 8" id="KW-0489">Methyltransferase</keyword>
<dbReference type="Proteomes" id="UP000000755">
    <property type="component" value="Chromosome"/>
</dbReference>